<dbReference type="PANTHER" id="PTHR46061:SF3">
    <property type="entry name" value="THYROTROPIN-RELEASING HORMONE RECEPTOR"/>
    <property type="match status" value="1"/>
</dbReference>
<evidence type="ECO:0000256" key="3">
    <source>
        <dbReference type="ARBA" id="ARBA00018873"/>
    </source>
</evidence>
<keyword evidence="12" id="KW-1185">Reference proteome</keyword>
<dbReference type="Proteomes" id="UP001209878">
    <property type="component" value="Unassembled WGS sequence"/>
</dbReference>
<comment type="subcellular location">
    <subcellularLocation>
        <location evidence="2">Membrane</location>
    </subcellularLocation>
</comment>
<dbReference type="AlphaFoldDB" id="A0AAD9UCF3"/>
<evidence type="ECO:0000259" key="10">
    <source>
        <dbReference type="PROSITE" id="PS50262"/>
    </source>
</evidence>
<dbReference type="EMBL" id="JAODUO010000277">
    <property type="protein sequence ID" value="KAK2184189.1"/>
    <property type="molecule type" value="Genomic_DNA"/>
</dbReference>
<evidence type="ECO:0000256" key="4">
    <source>
        <dbReference type="ARBA" id="ARBA00022692"/>
    </source>
</evidence>
<evidence type="ECO:0000256" key="9">
    <source>
        <dbReference type="SAM" id="Phobius"/>
    </source>
</evidence>
<evidence type="ECO:0000313" key="12">
    <source>
        <dbReference type="Proteomes" id="UP001209878"/>
    </source>
</evidence>
<reference evidence="11" key="1">
    <citation type="journal article" date="2023" name="Mol. Biol. Evol.">
        <title>Third-Generation Sequencing Reveals the Adaptive Role of the Epigenome in Three Deep-Sea Polychaetes.</title>
        <authorList>
            <person name="Perez M."/>
            <person name="Aroh O."/>
            <person name="Sun Y."/>
            <person name="Lan Y."/>
            <person name="Juniper S.K."/>
            <person name="Young C.R."/>
            <person name="Angers B."/>
            <person name="Qian P.Y."/>
        </authorList>
    </citation>
    <scope>NUCLEOTIDE SEQUENCE</scope>
    <source>
        <strain evidence="11">R07B-5</strain>
    </source>
</reference>
<proteinExistence type="predicted"/>
<evidence type="ECO:0000256" key="7">
    <source>
        <dbReference type="ARBA" id="ARBA00032251"/>
    </source>
</evidence>
<protein>
    <recommendedName>
        <fullName evidence="3">Thyrotropin-releasing hormone receptor</fullName>
    </recommendedName>
    <alternativeName>
        <fullName evidence="7">Thyroliberin receptor</fullName>
    </alternativeName>
</protein>
<dbReference type="Pfam" id="PF00001">
    <property type="entry name" value="7tm_1"/>
    <property type="match status" value="1"/>
</dbReference>
<evidence type="ECO:0000256" key="8">
    <source>
        <dbReference type="SAM" id="MobiDB-lite"/>
    </source>
</evidence>
<dbReference type="InterPro" id="IPR000276">
    <property type="entry name" value="GPCR_Rhodpsn"/>
</dbReference>
<name>A0AAD9UCF3_RIDPI</name>
<dbReference type="SUPFAM" id="SSF81321">
    <property type="entry name" value="Family A G protein-coupled receptor-like"/>
    <property type="match status" value="1"/>
</dbReference>
<keyword evidence="4 9" id="KW-0812">Transmembrane</keyword>
<dbReference type="InterPro" id="IPR017452">
    <property type="entry name" value="GPCR_Rhodpsn_7TM"/>
</dbReference>
<feature type="transmembrane region" description="Helical" evidence="9">
    <location>
        <begin position="33"/>
        <end position="53"/>
    </location>
</feature>
<keyword evidence="6 9" id="KW-0472">Membrane</keyword>
<evidence type="ECO:0000256" key="2">
    <source>
        <dbReference type="ARBA" id="ARBA00004370"/>
    </source>
</evidence>
<organism evidence="11 12">
    <name type="scientific">Ridgeia piscesae</name>
    <name type="common">Tubeworm</name>
    <dbReference type="NCBI Taxonomy" id="27915"/>
    <lineage>
        <taxon>Eukaryota</taxon>
        <taxon>Metazoa</taxon>
        <taxon>Spiralia</taxon>
        <taxon>Lophotrochozoa</taxon>
        <taxon>Annelida</taxon>
        <taxon>Polychaeta</taxon>
        <taxon>Sedentaria</taxon>
        <taxon>Canalipalpata</taxon>
        <taxon>Sabellida</taxon>
        <taxon>Siboglinidae</taxon>
        <taxon>Ridgeia</taxon>
    </lineage>
</organism>
<dbReference type="PANTHER" id="PTHR46061">
    <property type="entry name" value="THYROTROPIN-RELEASING HORMONE RECEPTOR"/>
    <property type="match status" value="1"/>
</dbReference>
<feature type="compositionally biased region" description="Polar residues" evidence="8">
    <location>
        <begin position="81"/>
        <end position="90"/>
    </location>
</feature>
<dbReference type="PRINTS" id="PR01846">
    <property type="entry name" value="TRHRFAMILY"/>
</dbReference>
<evidence type="ECO:0000256" key="6">
    <source>
        <dbReference type="ARBA" id="ARBA00023136"/>
    </source>
</evidence>
<evidence type="ECO:0000256" key="1">
    <source>
        <dbReference type="ARBA" id="ARBA00004100"/>
    </source>
</evidence>
<evidence type="ECO:0000313" key="11">
    <source>
        <dbReference type="EMBL" id="KAK2184189.1"/>
    </source>
</evidence>
<feature type="region of interest" description="Disordered" evidence="8">
    <location>
        <begin position="76"/>
        <end position="98"/>
    </location>
</feature>
<sequence>MLAIVVCMFAVLWMPYRVYVVYNSLARQKFTDHWFLLFCRLMVYMNSAINPILYNAMSAKFRRAFGHLLQCGKTRRPAVSSPYSQVSLGVSPQRLALD</sequence>
<dbReference type="GO" id="GO:0016020">
    <property type="term" value="C:membrane"/>
    <property type="evidence" value="ECO:0007669"/>
    <property type="project" value="UniProtKB-SubCell"/>
</dbReference>
<dbReference type="InterPro" id="IPR002120">
    <property type="entry name" value="TRH_rcpt_1"/>
</dbReference>
<feature type="domain" description="G-protein coupled receptors family 1 profile" evidence="10">
    <location>
        <begin position="1"/>
        <end position="54"/>
    </location>
</feature>
<accession>A0AAD9UCF3</accession>
<dbReference type="GO" id="GO:0004997">
    <property type="term" value="F:thyrotropin-releasing hormone receptor activity"/>
    <property type="evidence" value="ECO:0007669"/>
    <property type="project" value="InterPro"/>
</dbReference>
<dbReference type="Gene3D" id="1.20.1070.10">
    <property type="entry name" value="Rhodopsin 7-helix transmembrane proteins"/>
    <property type="match status" value="1"/>
</dbReference>
<gene>
    <name evidence="11" type="ORF">NP493_278g00005</name>
</gene>
<evidence type="ECO:0000256" key="5">
    <source>
        <dbReference type="ARBA" id="ARBA00022989"/>
    </source>
</evidence>
<comment type="caution">
    <text evidence="11">The sequence shown here is derived from an EMBL/GenBank/DDBJ whole genome shotgun (WGS) entry which is preliminary data.</text>
</comment>
<dbReference type="PROSITE" id="PS50262">
    <property type="entry name" value="G_PROTEIN_RECEP_F1_2"/>
    <property type="match status" value="1"/>
</dbReference>
<keyword evidence="5 9" id="KW-1133">Transmembrane helix</keyword>
<comment type="function">
    <text evidence="1">Receptor for thyrotropin-releasing hormone (TRH). Upon ligand binding, this G-protein-coupled receptor triggers activation of the phosphatidylinositol (IP3)-calcium-protein kinase C (PKC) pathway.</text>
</comment>